<evidence type="ECO:0000256" key="1">
    <source>
        <dbReference type="ARBA" id="ARBA00005721"/>
    </source>
</evidence>
<reference evidence="4" key="2">
    <citation type="submission" date="2016-01" db="EMBL/GenBank/DDBJ databases">
        <authorList>
            <person name="Poehlein A."/>
            <person name="Schlien K."/>
            <person name="Gottschalk G."/>
            <person name="Buckel W."/>
            <person name="Daniel R."/>
        </authorList>
    </citation>
    <scope>NUCLEOTIDE SEQUENCE [LARGE SCALE GENOMIC DNA]</scope>
    <source>
        <strain evidence="4">X2</strain>
    </source>
</reference>
<dbReference type="Proteomes" id="UP000068026">
    <property type="component" value="Chromosome"/>
</dbReference>
<keyword evidence="4" id="KW-1185">Reference proteome</keyword>
<name>A0A0X8VBN7_ANAPI</name>
<dbReference type="RefSeq" id="WP_066052200.1">
    <property type="nucleotide sequence ID" value="NZ_CP014223.1"/>
</dbReference>
<dbReference type="AlphaFoldDB" id="A0A0X8VBN7"/>
<dbReference type="EMBL" id="FQUA01000021">
    <property type="protein sequence ID" value="SHF15077.1"/>
    <property type="molecule type" value="Genomic_DNA"/>
</dbReference>
<dbReference type="PANTHER" id="PTHR34297">
    <property type="entry name" value="HYPOTHETICAL CYTOSOLIC PROTEIN-RELATED"/>
    <property type="match status" value="1"/>
</dbReference>
<sequence>MAARLENQYGVISIDHEVIARIAGYAAIECYGIVGMAAKNMKDGLVQLLKLESLTKGIKMSVDQNKVSLDLHIIVEYGTNISAIADNIISTVKYSVEEYAGLKVEDVNIFVDGVRVDN</sequence>
<reference evidence="5" key="3">
    <citation type="submission" date="2016-11" db="EMBL/GenBank/DDBJ databases">
        <authorList>
            <person name="Jaros S."/>
            <person name="Januszkiewicz K."/>
            <person name="Wedrychowicz H."/>
        </authorList>
    </citation>
    <scope>NUCLEOTIDE SEQUENCE [LARGE SCALE GENOMIC DNA]</scope>
    <source>
        <strain evidence="5">DSM 1682</strain>
    </source>
</reference>
<protein>
    <submittedName>
        <fullName evidence="2">Alkaline shock protein 23</fullName>
    </submittedName>
    <submittedName>
        <fullName evidence="3">Uncharacterized conserved protein YloU, alkaline shock protein (Asp23) family</fullName>
    </submittedName>
</protein>
<dbReference type="InterPro" id="IPR005531">
    <property type="entry name" value="Asp23"/>
</dbReference>
<organism evidence="3 5">
    <name type="scientific">Anaerotignum propionicum DSM 1682</name>
    <dbReference type="NCBI Taxonomy" id="991789"/>
    <lineage>
        <taxon>Bacteria</taxon>
        <taxon>Bacillati</taxon>
        <taxon>Bacillota</taxon>
        <taxon>Clostridia</taxon>
        <taxon>Lachnospirales</taxon>
        <taxon>Anaerotignaceae</taxon>
        <taxon>Anaerotignum</taxon>
    </lineage>
</organism>
<evidence type="ECO:0000313" key="3">
    <source>
        <dbReference type="EMBL" id="SHF15077.1"/>
    </source>
</evidence>
<evidence type="ECO:0000313" key="5">
    <source>
        <dbReference type="Proteomes" id="UP000184204"/>
    </source>
</evidence>
<dbReference type="KEGG" id="cpro:CPRO_24670"/>
<dbReference type="OrthoDB" id="9791482at2"/>
<dbReference type="Proteomes" id="UP000184204">
    <property type="component" value="Unassembled WGS sequence"/>
</dbReference>
<comment type="similarity">
    <text evidence="1">Belongs to the asp23 family.</text>
</comment>
<reference evidence="3" key="4">
    <citation type="submission" date="2016-11" db="EMBL/GenBank/DDBJ databases">
        <authorList>
            <person name="Varghese N."/>
            <person name="Submissions S."/>
        </authorList>
    </citation>
    <scope>NUCLEOTIDE SEQUENCE</scope>
    <source>
        <strain evidence="3">DSM 1682</strain>
    </source>
</reference>
<proteinExistence type="inferred from homology"/>
<dbReference type="PANTHER" id="PTHR34297:SF2">
    <property type="entry name" value="ASP23_GLS24 FAMILY ENVELOPE STRESS RESPONSE PROTEIN"/>
    <property type="match status" value="1"/>
</dbReference>
<evidence type="ECO:0000313" key="2">
    <source>
        <dbReference type="EMBL" id="AMJ42030.1"/>
    </source>
</evidence>
<dbReference type="EMBL" id="CP014223">
    <property type="protein sequence ID" value="AMJ42030.1"/>
    <property type="molecule type" value="Genomic_DNA"/>
</dbReference>
<gene>
    <name evidence="2" type="ORF">CPRO_24670</name>
    <name evidence="3" type="ORF">SAMN02745151_02941</name>
</gene>
<accession>A0A0X8VBN7</accession>
<dbReference type="Pfam" id="PF03780">
    <property type="entry name" value="Asp23"/>
    <property type="match status" value="1"/>
</dbReference>
<evidence type="ECO:0000313" key="4">
    <source>
        <dbReference type="Proteomes" id="UP000068026"/>
    </source>
</evidence>
<reference evidence="2 4" key="1">
    <citation type="journal article" date="2016" name="Genome Announc.">
        <title>Complete Genome Sequence of the Amino Acid-Fermenting Clostridium propionicum X2 (DSM 1682).</title>
        <authorList>
            <person name="Poehlein A."/>
            <person name="Schlien K."/>
            <person name="Chowdhury N.P."/>
            <person name="Gottschalk G."/>
            <person name="Buckel W."/>
            <person name="Daniel R."/>
        </authorList>
    </citation>
    <scope>NUCLEOTIDE SEQUENCE [LARGE SCALE GENOMIC DNA]</scope>
    <source>
        <strain evidence="2 4">X2</strain>
    </source>
</reference>